<organism evidence="1 2">
    <name type="scientific">Pseudopedobacter saltans</name>
    <dbReference type="NCBI Taxonomy" id="151895"/>
    <lineage>
        <taxon>Bacteria</taxon>
        <taxon>Pseudomonadati</taxon>
        <taxon>Bacteroidota</taxon>
        <taxon>Sphingobacteriia</taxon>
        <taxon>Sphingobacteriales</taxon>
        <taxon>Sphingobacteriaceae</taxon>
        <taxon>Pseudopedobacter</taxon>
    </lineage>
</organism>
<protein>
    <recommendedName>
        <fullName evidence="3">Apea-like HEPN domain-containing protein</fullName>
    </recommendedName>
</protein>
<comment type="caution">
    <text evidence="1">The sequence shown here is derived from an EMBL/GenBank/DDBJ whole genome shotgun (WGS) entry which is preliminary data.</text>
</comment>
<gene>
    <name evidence="1" type="ORF">DI598_07170</name>
</gene>
<dbReference type="Proteomes" id="UP000249645">
    <property type="component" value="Unassembled WGS sequence"/>
</dbReference>
<evidence type="ECO:0000313" key="1">
    <source>
        <dbReference type="EMBL" id="PZP49735.1"/>
    </source>
</evidence>
<sequence>NQEESNYILYVTKTYDEISKSLCLQGYSLIYEIENSLRKIIAKSLYLKYGNKWFENIGYFPKIELKNVNKTQYGKIINPLEAVELDQLRIIIFEEAPLLATSRIADLLRNTNDEDIFSLKEKFIPLSNWDRIINKVFADVQKEKLQSNLLNLNSKYRRLIAHNRTFTFKEYTDLKKNYEFTNGMLKIALENLIETVQLNISEEIEIEKLENTINVKRLPRILVACKMFNIGRNTLEDILKASRKDFVVDDFYGNRKLTTEEMSILINARLPYFSNKIFFNESLEASNCSYKISENTWILNFEKVIEKFLISEQLITPSKNRIPHIIKQLSKRNKYQ</sequence>
<dbReference type="EMBL" id="QFOI01000097">
    <property type="protein sequence ID" value="PZP49735.1"/>
    <property type="molecule type" value="Genomic_DNA"/>
</dbReference>
<proteinExistence type="predicted"/>
<dbReference type="AlphaFoldDB" id="A0A2W5F0K2"/>
<feature type="non-terminal residue" evidence="1">
    <location>
        <position position="1"/>
    </location>
</feature>
<accession>A0A2W5F0K2</accession>
<reference evidence="1 2" key="1">
    <citation type="submission" date="2017-11" db="EMBL/GenBank/DDBJ databases">
        <title>Infants hospitalized years apart are colonized by the same room-sourced microbial strains.</title>
        <authorList>
            <person name="Brooks B."/>
            <person name="Olm M.R."/>
            <person name="Firek B.A."/>
            <person name="Baker R."/>
            <person name="Thomas B.C."/>
            <person name="Morowitz M.J."/>
            <person name="Banfield J.F."/>
        </authorList>
    </citation>
    <scope>NUCLEOTIDE SEQUENCE [LARGE SCALE GENOMIC DNA]</scope>
    <source>
        <strain evidence="1">S2_009_000_R2_76</strain>
    </source>
</reference>
<name>A0A2W5F0K2_9SPHI</name>
<evidence type="ECO:0008006" key="3">
    <source>
        <dbReference type="Google" id="ProtNLM"/>
    </source>
</evidence>
<evidence type="ECO:0000313" key="2">
    <source>
        <dbReference type="Proteomes" id="UP000249645"/>
    </source>
</evidence>